<dbReference type="AlphaFoldDB" id="A0A2X2Y935"/>
<dbReference type="Gene3D" id="3.60.70.12">
    <property type="entry name" value="L-amino peptidase D-ALA esterase/amidase"/>
    <property type="match status" value="1"/>
</dbReference>
<keyword evidence="6 8" id="KW-0068">Autocatalytic cleavage</keyword>
<proteinExistence type="inferred from homology"/>
<feature type="site" description="Cleavage; by autolysis" evidence="8">
    <location>
        <begin position="179"/>
        <end position="180"/>
    </location>
</feature>
<comment type="catalytic activity">
    <reaction evidence="8">
        <text>N(2)-acetyl-L-ornithine + L-glutamate = N-acetyl-L-glutamate + L-ornithine</text>
        <dbReference type="Rhea" id="RHEA:15349"/>
        <dbReference type="ChEBI" id="CHEBI:29985"/>
        <dbReference type="ChEBI" id="CHEBI:44337"/>
        <dbReference type="ChEBI" id="CHEBI:46911"/>
        <dbReference type="ChEBI" id="CHEBI:57805"/>
        <dbReference type="EC" id="2.3.1.35"/>
    </reaction>
</comment>
<dbReference type="PANTHER" id="PTHR23100:SF0">
    <property type="entry name" value="ARGININE BIOSYNTHESIS BIFUNCTIONAL PROTEIN ARGJ, MITOCHONDRIAL"/>
    <property type="match status" value="1"/>
</dbReference>
<comment type="similarity">
    <text evidence="2 8">Belongs to the ArgJ family.</text>
</comment>
<dbReference type="GeneID" id="55564208"/>
<dbReference type="SUPFAM" id="SSF56266">
    <property type="entry name" value="DmpA/ArgJ-like"/>
    <property type="match status" value="1"/>
</dbReference>
<dbReference type="GO" id="GO:0006592">
    <property type="term" value="P:ornithine biosynthetic process"/>
    <property type="evidence" value="ECO:0007669"/>
    <property type="project" value="TreeGrafter"/>
</dbReference>
<keyword evidence="7 8" id="KW-0012">Acyltransferase</keyword>
<keyword evidence="4 8" id="KW-0963">Cytoplasm</keyword>
<feature type="binding site" evidence="8">
    <location>
        <position position="169"/>
    </location>
    <ligand>
        <name>substrate</name>
    </ligand>
</feature>
<dbReference type="NCBIfam" id="TIGR00120">
    <property type="entry name" value="ArgJ"/>
    <property type="match status" value="1"/>
</dbReference>
<sequence>MSVTYPRGFKAAGDHVGLRGKLHPDMAIVRNLGPDSTVAGVFTSNRVFAAPVGWDRKVVAGGRAQAVVINSAIANACTGEQGDRDAAAMAAHLGQVLGVAENECLVCSTGIIGRALNMPKMTAGIDTVAAKLSENGGAEAAEAILTTDTKAKTVTHESTAGWRIGGMAKGAGMLAPALATMIVVLTTDAVGDSATMQTILSQAVDRTFNRLDSDGCMSTNDTVLLLASGASGVKPDPDEFAAALLQVCEDLALQLLRDAEGAHHDIEIRVTGAASEAGALEAARTISRSNLVKTAVYGNDPNWGRILSQLGTVPEDVLPFDPARVDVSINGVKVCKNGGIGEDPYLADMSPRECHILVELHAGQEEAHLWTSDLTHEYVHINGDYTT</sequence>
<dbReference type="GO" id="GO:0004358">
    <property type="term" value="F:L-glutamate N-acetyltransferase activity, acting on acetyl-L-ornithine as donor"/>
    <property type="evidence" value="ECO:0007669"/>
    <property type="project" value="UniProtKB-UniRule"/>
</dbReference>
<feature type="binding site" evidence="8">
    <location>
        <position position="146"/>
    </location>
    <ligand>
        <name>substrate</name>
    </ligand>
</feature>
<dbReference type="InterPro" id="IPR002813">
    <property type="entry name" value="Arg_biosynth_ArgJ"/>
</dbReference>
<evidence type="ECO:0000256" key="2">
    <source>
        <dbReference type="ARBA" id="ARBA00006774"/>
    </source>
</evidence>
<dbReference type="GO" id="GO:0005737">
    <property type="term" value="C:cytoplasm"/>
    <property type="evidence" value="ECO:0007669"/>
    <property type="project" value="UniProtKB-SubCell"/>
</dbReference>
<dbReference type="GO" id="GO:0006526">
    <property type="term" value="P:L-arginine biosynthetic process"/>
    <property type="evidence" value="ECO:0007669"/>
    <property type="project" value="UniProtKB-UniRule"/>
</dbReference>
<keyword evidence="5 8" id="KW-0808">Transferase</keyword>
<dbReference type="FunFam" id="3.10.20.340:FF:000003">
    <property type="entry name" value="Arginine biosynthesis bifunctional protein ArgJ"/>
    <property type="match status" value="1"/>
</dbReference>
<feature type="site" description="Involved in the stabilization of negative charge on the oxyanion by the formation of the oxyanion hole" evidence="8">
    <location>
        <position position="110"/>
    </location>
</feature>
<feature type="site" description="Involved in the stabilization of negative charge on the oxyanion by the formation of the oxyanion hole" evidence="8">
    <location>
        <position position="109"/>
    </location>
</feature>
<keyword evidence="8" id="KW-0055">Arginine biosynthesis</keyword>
<dbReference type="Pfam" id="PF01960">
    <property type="entry name" value="ArgJ"/>
    <property type="match status" value="1"/>
</dbReference>
<evidence type="ECO:0000256" key="6">
    <source>
        <dbReference type="ARBA" id="ARBA00022813"/>
    </source>
</evidence>
<feature type="chain" id="PRO_5023383207" description="Arginine biosynthesis bifunctional protein ArgJ beta chain" evidence="8">
    <location>
        <begin position="180"/>
        <end position="387"/>
    </location>
</feature>
<dbReference type="InterPro" id="IPR042195">
    <property type="entry name" value="ArgJ_beta_C"/>
</dbReference>
<reference evidence="9 10" key="1">
    <citation type="submission" date="2018-06" db="EMBL/GenBank/DDBJ databases">
        <authorList>
            <consortium name="Pathogen Informatics"/>
            <person name="Doyle S."/>
        </authorList>
    </citation>
    <scope>NUCLEOTIDE SEQUENCE [LARGE SCALE GENOMIC DNA]</scope>
    <source>
        <strain evidence="9 10">NCTC11820</strain>
    </source>
</reference>
<evidence type="ECO:0000313" key="10">
    <source>
        <dbReference type="Proteomes" id="UP000250245"/>
    </source>
</evidence>
<evidence type="ECO:0000256" key="7">
    <source>
        <dbReference type="ARBA" id="ARBA00023315"/>
    </source>
</evidence>
<comment type="pathway">
    <text evidence="8">Amino-acid biosynthesis; L-arginine biosynthesis; N(2)-acetyl-L-ornithine from L-glutamate: step 1/4.</text>
</comment>
<dbReference type="NCBIfam" id="NF003802">
    <property type="entry name" value="PRK05388.1"/>
    <property type="match status" value="1"/>
</dbReference>
<keyword evidence="8" id="KW-0511">Multifunctional enzyme</keyword>
<dbReference type="GO" id="GO:0004042">
    <property type="term" value="F:L-glutamate N-acetyltransferase activity"/>
    <property type="evidence" value="ECO:0007669"/>
    <property type="project" value="UniProtKB-UniRule"/>
</dbReference>
<dbReference type="UniPathway" id="UPA00068">
    <property type="reaction ID" value="UER00106"/>
</dbReference>
<feature type="active site" description="Nucleophile" evidence="8">
    <location>
        <position position="180"/>
    </location>
</feature>
<organism evidence="9 10">
    <name type="scientific">Mobiluncus curtisii</name>
    <dbReference type="NCBI Taxonomy" id="2051"/>
    <lineage>
        <taxon>Bacteria</taxon>
        <taxon>Bacillati</taxon>
        <taxon>Actinomycetota</taxon>
        <taxon>Actinomycetes</taxon>
        <taxon>Actinomycetales</taxon>
        <taxon>Actinomycetaceae</taxon>
        <taxon>Mobiluncus</taxon>
    </lineage>
</organism>
<dbReference type="OMA" id="WGRIVMA"/>
<dbReference type="Proteomes" id="UP000250245">
    <property type="component" value="Unassembled WGS sequence"/>
</dbReference>
<name>A0A2X2Y935_9ACTO</name>
<comment type="subcellular location">
    <subcellularLocation>
        <location evidence="1 8">Cytoplasm</location>
    </subcellularLocation>
</comment>
<protein>
    <recommendedName>
        <fullName evidence="8">Arginine biosynthesis bifunctional protein ArgJ</fullName>
    </recommendedName>
    <domain>
        <recommendedName>
            <fullName evidence="8">Glutamate N-acetyltransferase</fullName>
            <ecNumber evidence="8">2.3.1.35</ecNumber>
        </recommendedName>
        <alternativeName>
            <fullName evidence="8">Ornithine acetyltransferase</fullName>
            <shortName evidence="8">OATase</shortName>
        </alternativeName>
        <alternativeName>
            <fullName evidence="8">Ornithine transacetylase</fullName>
        </alternativeName>
    </domain>
    <domain>
        <recommendedName>
            <fullName evidence="8">Amino-acid acetyltransferase</fullName>
            <ecNumber evidence="8">2.3.1.1</ecNumber>
        </recommendedName>
        <alternativeName>
            <fullName evidence="8">N-acetylglutamate synthase</fullName>
            <shortName evidence="8">AGSase</shortName>
        </alternativeName>
    </domain>
    <component>
        <recommendedName>
            <fullName evidence="8">Arginine biosynthesis bifunctional protein ArgJ alpha chain</fullName>
        </recommendedName>
    </component>
    <component>
        <recommendedName>
            <fullName evidence="8">Arginine biosynthesis bifunctional protein ArgJ beta chain</fullName>
        </recommendedName>
    </component>
</protein>
<dbReference type="RefSeq" id="WP_004008061.1">
    <property type="nucleotide sequence ID" value="NZ_CP068112.1"/>
</dbReference>
<feature type="binding site" evidence="8">
    <location>
        <position position="387"/>
    </location>
    <ligand>
        <name>substrate</name>
    </ligand>
</feature>
<keyword evidence="8" id="KW-0028">Amino-acid biosynthesis</keyword>
<evidence type="ECO:0000256" key="1">
    <source>
        <dbReference type="ARBA" id="ARBA00004496"/>
    </source>
</evidence>
<comment type="subunit">
    <text evidence="3 8">Heterotetramer of two alpha and two beta chains.</text>
</comment>
<dbReference type="CDD" id="cd02152">
    <property type="entry name" value="OAT"/>
    <property type="match status" value="1"/>
</dbReference>
<evidence type="ECO:0000256" key="4">
    <source>
        <dbReference type="ARBA" id="ARBA00022490"/>
    </source>
</evidence>
<evidence type="ECO:0000256" key="8">
    <source>
        <dbReference type="HAMAP-Rule" id="MF_01106"/>
    </source>
</evidence>
<comment type="catalytic activity">
    <reaction evidence="8">
        <text>L-glutamate + acetyl-CoA = N-acetyl-L-glutamate + CoA + H(+)</text>
        <dbReference type="Rhea" id="RHEA:24292"/>
        <dbReference type="ChEBI" id="CHEBI:15378"/>
        <dbReference type="ChEBI" id="CHEBI:29985"/>
        <dbReference type="ChEBI" id="CHEBI:44337"/>
        <dbReference type="ChEBI" id="CHEBI:57287"/>
        <dbReference type="ChEBI" id="CHEBI:57288"/>
        <dbReference type="EC" id="2.3.1.1"/>
    </reaction>
</comment>
<evidence type="ECO:0000256" key="5">
    <source>
        <dbReference type="ARBA" id="ARBA00022679"/>
    </source>
</evidence>
<dbReference type="PANTHER" id="PTHR23100">
    <property type="entry name" value="ARGININE BIOSYNTHESIS BIFUNCTIONAL PROTEIN ARGJ"/>
    <property type="match status" value="1"/>
</dbReference>
<accession>A0A2X2Y935</accession>
<comment type="function">
    <text evidence="8">Catalyzes two activities which are involved in the cyclic version of arginine biosynthesis: the synthesis of N-acetylglutamate from glutamate and acetyl-CoA as the acetyl donor, and of ornithine by transacetylation between N(2)-acetylornithine and glutamate.</text>
</comment>
<dbReference type="HAMAP" id="MF_01106">
    <property type="entry name" value="ArgJ"/>
    <property type="match status" value="1"/>
</dbReference>
<feature type="binding site" evidence="8">
    <location>
        <position position="382"/>
    </location>
    <ligand>
        <name>substrate</name>
    </ligand>
</feature>
<comment type="pathway">
    <text evidence="8">Amino-acid biosynthesis; L-arginine biosynthesis; L-ornithine and N-acetyl-L-glutamate from L-glutamate and N(2)-acetyl-L-ornithine (cyclic): step 1/1.</text>
</comment>
<dbReference type="EC" id="2.3.1.35" evidence="8"/>
<evidence type="ECO:0000313" key="9">
    <source>
        <dbReference type="EMBL" id="SQB64322.1"/>
    </source>
</evidence>
<dbReference type="EMBL" id="UASJ01000001">
    <property type="protein sequence ID" value="SQB64322.1"/>
    <property type="molecule type" value="Genomic_DNA"/>
</dbReference>
<feature type="chain" id="PRO_5023383208" description="Arginine biosynthesis bifunctional protein ArgJ alpha chain" evidence="8">
    <location>
        <begin position="1"/>
        <end position="179"/>
    </location>
</feature>
<evidence type="ECO:0000256" key="3">
    <source>
        <dbReference type="ARBA" id="ARBA00011475"/>
    </source>
</evidence>
<dbReference type="InterPro" id="IPR016117">
    <property type="entry name" value="ArgJ-like_dom_sf"/>
</dbReference>
<feature type="binding site" evidence="8">
    <location>
        <position position="180"/>
    </location>
    <ligand>
        <name>substrate</name>
    </ligand>
</feature>
<dbReference type="EC" id="2.3.1.1" evidence="8"/>
<feature type="binding site" evidence="8">
    <location>
        <position position="260"/>
    </location>
    <ligand>
        <name>substrate</name>
    </ligand>
</feature>
<dbReference type="Gene3D" id="3.10.20.340">
    <property type="entry name" value="ArgJ beta chain, C-terminal domain"/>
    <property type="match status" value="1"/>
</dbReference>
<gene>
    <name evidence="8 9" type="primary">argJ</name>
    <name evidence="9" type="ORF">NCTC11820_00660</name>
</gene>